<gene>
    <name evidence="3" type="ORF">TRIADDRAFT_62535</name>
</gene>
<dbReference type="InterPro" id="IPR027417">
    <property type="entry name" value="P-loop_NTPase"/>
</dbReference>
<dbReference type="Gene3D" id="3.40.50.300">
    <property type="entry name" value="P-loop containing nucleotide triphosphate hydrolases"/>
    <property type="match status" value="1"/>
</dbReference>
<feature type="region of interest" description="Disordered" evidence="2">
    <location>
        <begin position="195"/>
        <end position="215"/>
    </location>
</feature>
<dbReference type="GeneID" id="6759710"/>
<feature type="coiled-coil region" evidence="1">
    <location>
        <begin position="312"/>
        <end position="346"/>
    </location>
</feature>
<evidence type="ECO:0000313" key="4">
    <source>
        <dbReference type="Proteomes" id="UP000009022"/>
    </source>
</evidence>
<protein>
    <submittedName>
        <fullName evidence="3">Uncharacterized protein</fullName>
    </submittedName>
</protein>
<name>B3SE30_TRIAD</name>
<dbReference type="AlphaFoldDB" id="B3SE30"/>
<dbReference type="KEGG" id="tad:TRIADDRAFT_62535"/>
<evidence type="ECO:0000313" key="3">
    <source>
        <dbReference type="EMBL" id="EDV19018.1"/>
    </source>
</evidence>
<dbReference type="FunFam" id="3.40.50.300:FF:003281">
    <property type="entry name" value="Predicted protein"/>
    <property type="match status" value="1"/>
</dbReference>
<dbReference type="SUPFAM" id="SSF52540">
    <property type="entry name" value="P-loop containing nucleoside triphosphate hydrolases"/>
    <property type="match status" value="1"/>
</dbReference>
<dbReference type="Proteomes" id="UP000009022">
    <property type="component" value="Unassembled WGS sequence"/>
</dbReference>
<dbReference type="PhylomeDB" id="B3SE30"/>
<sequence length="745" mass="85930">MHSQTLYTHPIADKNYPWVFTDCPGFLDNRMTNDTIVTSISMELTIRIAKQVKGIVILMDATEFLSSRLTALGPLMKILIKLFRDPVEMLKYSVIGVTKLDQIKGGKTRAKKITLQGLNKIKEECRRRIKTLETEKRERDGTDLIISEYKVMEEFTSAVLGRKDDIMFIDILDDGDSKQLVTDRICAIRSRTEAQTDQLPYDTSPPPISTSTSNAQQDALPLPLITIADFNFEDYDINRTSFNKAIYDLAGEGNQLIGAITGAVDQLKRAIDLWNDNKKRMTSMKRLRSELDSYISASEVPTKLINTWSEMLEENEQSIQSEKRKMQSVNDHLKKFKQELNEINTDKPVIFAEKKYIKKEQYWTYHEVLFDFDTEDERTPIVDIDQRIGGEADIKRGINLTGGKGDATMTVYIASKHDTGNRRRIQDLREEISRCKESFDELNDNVLELKKSKERISSNITSVKNVVQEEVEKDRTNKLRQCDGDIDQLSARMAENRRRMEKSKAKGLELLENFYGDSDTLKMPEKFEIVQSINELLRFPSTLVYKFIKRYKTFKANFDVTKRYFQLDLNETDLSQLSQDNTADELDDGAINKKDPITGKWIRTLVVTKAGTGFELSSLMEQFPMNSVGSVFEFTHPTTGKKERILYGDWAQLNESALPTSTEEEKISQVDQVLSMSSNDPQELNRLKQSVEEEIEMLKKIIQEREELFTKQRQLDKITERLKRFTTDETTEDISSMEDSFEIWC</sequence>
<dbReference type="CTD" id="6759710"/>
<reference evidence="3 4" key="1">
    <citation type="journal article" date="2008" name="Nature">
        <title>The Trichoplax genome and the nature of placozoans.</title>
        <authorList>
            <person name="Srivastava M."/>
            <person name="Begovic E."/>
            <person name="Chapman J."/>
            <person name="Putnam N.H."/>
            <person name="Hellsten U."/>
            <person name="Kawashima T."/>
            <person name="Kuo A."/>
            <person name="Mitros T."/>
            <person name="Salamov A."/>
            <person name="Carpenter M.L."/>
            <person name="Signorovitch A.Y."/>
            <person name="Moreno M.A."/>
            <person name="Kamm K."/>
            <person name="Grimwood J."/>
            <person name="Schmutz J."/>
            <person name="Shapiro H."/>
            <person name="Grigoriev I.V."/>
            <person name="Buss L.W."/>
            <person name="Schierwater B."/>
            <person name="Dellaporta S.L."/>
            <person name="Rokhsar D.S."/>
        </authorList>
    </citation>
    <scope>NUCLEOTIDE SEQUENCE [LARGE SCALE GENOMIC DNA]</scope>
    <source>
        <strain evidence="3 4">Grell-BS-1999</strain>
    </source>
</reference>
<keyword evidence="4" id="KW-1185">Reference proteome</keyword>
<accession>B3SE30</accession>
<dbReference type="HOGENOM" id="CLU_373137_0_0_1"/>
<evidence type="ECO:0000256" key="2">
    <source>
        <dbReference type="SAM" id="MobiDB-lite"/>
    </source>
</evidence>
<organism evidence="3 4">
    <name type="scientific">Trichoplax adhaerens</name>
    <name type="common">Trichoplax reptans</name>
    <dbReference type="NCBI Taxonomy" id="10228"/>
    <lineage>
        <taxon>Eukaryota</taxon>
        <taxon>Metazoa</taxon>
        <taxon>Placozoa</taxon>
        <taxon>Uniplacotomia</taxon>
        <taxon>Trichoplacea</taxon>
        <taxon>Trichoplacidae</taxon>
        <taxon>Trichoplax</taxon>
    </lineage>
</organism>
<keyword evidence="1" id="KW-0175">Coiled coil</keyword>
<evidence type="ECO:0000256" key="1">
    <source>
        <dbReference type="SAM" id="Coils"/>
    </source>
</evidence>
<proteinExistence type="predicted"/>
<feature type="coiled-coil region" evidence="1">
    <location>
        <begin position="425"/>
        <end position="459"/>
    </location>
</feature>
<dbReference type="RefSeq" id="XP_002118499.1">
    <property type="nucleotide sequence ID" value="XM_002118463.1"/>
</dbReference>
<dbReference type="EMBL" id="DS985344">
    <property type="protein sequence ID" value="EDV19018.1"/>
    <property type="molecule type" value="Genomic_DNA"/>
</dbReference>
<dbReference type="InParanoid" id="B3SE30"/>